<reference evidence="3 4" key="1">
    <citation type="submission" date="2023-09" db="EMBL/GenBank/DDBJ databases">
        <authorList>
            <person name="Rey-Velasco X."/>
        </authorList>
    </citation>
    <scope>NUCLEOTIDE SEQUENCE [LARGE SCALE GENOMIC DNA]</scope>
    <source>
        <strain evidence="3 4">F394</strain>
    </source>
</reference>
<feature type="compositionally biased region" description="Acidic residues" evidence="1">
    <location>
        <begin position="149"/>
        <end position="158"/>
    </location>
</feature>
<proteinExistence type="predicted"/>
<dbReference type="EMBL" id="JAVRHT010000028">
    <property type="protein sequence ID" value="MDT0632439.1"/>
    <property type="molecule type" value="Genomic_DNA"/>
</dbReference>
<dbReference type="Gene3D" id="2.60.120.380">
    <property type="match status" value="1"/>
</dbReference>
<accession>A0ABU3BT22</accession>
<evidence type="ECO:0000256" key="2">
    <source>
        <dbReference type="SAM" id="SignalP"/>
    </source>
</evidence>
<evidence type="ECO:0000256" key="1">
    <source>
        <dbReference type="SAM" id="MobiDB-lite"/>
    </source>
</evidence>
<gene>
    <name evidence="3" type="ORF">RM540_11825</name>
</gene>
<name>A0ABU3BT22_9BACT</name>
<comment type="caution">
    <text evidence="3">The sequence shown here is derived from an EMBL/GenBank/DDBJ whole genome shotgun (WGS) entry which is preliminary data.</text>
</comment>
<organism evidence="3 4">
    <name type="scientific">Rubrivirga litoralis</name>
    <dbReference type="NCBI Taxonomy" id="3075598"/>
    <lineage>
        <taxon>Bacteria</taxon>
        <taxon>Pseudomonadati</taxon>
        <taxon>Rhodothermota</taxon>
        <taxon>Rhodothermia</taxon>
        <taxon>Rhodothermales</taxon>
        <taxon>Rubricoccaceae</taxon>
        <taxon>Rubrivirga</taxon>
    </lineage>
</organism>
<feature type="chain" id="PRO_5046353758" description="DUF4384 domain-containing protein" evidence="2">
    <location>
        <begin position="21"/>
        <end position="158"/>
    </location>
</feature>
<sequence>MPVRPALAVLLLLAAGCARGPVETAGALEPGDETLATGELVDAHEVDVEPGQWVRVEVEAEGFAPYLILHSPDGVQTDVPGGARAAATAFVAPVAGRWEVLVTSSAPGGAGPYRLVVEVADAPPDLDRLPPGHPALPGGPLPPGHPELGPEEEPMWTV</sequence>
<dbReference type="Proteomes" id="UP001267426">
    <property type="component" value="Unassembled WGS sequence"/>
</dbReference>
<keyword evidence="4" id="KW-1185">Reference proteome</keyword>
<feature type="region of interest" description="Disordered" evidence="1">
    <location>
        <begin position="124"/>
        <end position="158"/>
    </location>
</feature>
<feature type="compositionally biased region" description="Pro residues" evidence="1">
    <location>
        <begin position="131"/>
        <end position="145"/>
    </location>
</feature>
<evidence type="ECO:0008006" key="5">
    <source>
        <dbReference type="Google" id="ProtNLM"/>
    </source>
</evidence>
<feature type="signal peptide" evidence="2">
    <location>
        <begin position="1"/>
        <end position="20"/>
    </location>
</feature>
<protein>
    <recommendedName>
        <fullName evidence="5">DUF4384 domain-containing protein</fullName>
    </recommendedName>
</protein>
<dbReference type="RefSeq" id="WP_311664321.1">
    <property type="nucleotide sequence ID" value="NZ_JAVRHT010000028.1"/>
</dbReference>
<keyword evidence="2" id="KW-0732">Signal</keyword>
<dbReference type="PROSITE" id="PS51257">
    <property type="entry name" value="PROKAR_LIPOPROTEIN"/>
    <property type="match status" value="1"/>
</dbReference>
<evidence type="ECO:0000313" key="3">
    <source>
        <dbReference type="EMBL" id="MDT0632439.1"/>
    </source>
</evidence>
<evidence type="ECO:0000313" key="4">
    <source>
        <dbReference type="Proteomes" id="UP001267426"/>
    </source>
</evidence>